<accession>A0A1G6THD1</accession>
<dbReference type="SUPFAM" id="SSF51735">
    <property type="entry name" value="NAD(P)-binding Rossmann-fold domains"/>
    <property type="match status" value="1"/>
</dbReference>
<dbReference type="PANTHER" id="PTHR10366:SF564">
    <property type="entry name" value="STEROL-4-ALPHA-CARBOXYLATE 3-DEHYDROGENASE, DECARBOXYLATING"/>
    <property type="match status" value="1"/>
</dbReference>
<dbReference type="InterPro" id="IPR036291">
    <property type="entry name" value="NAD(P)-bd_dom_sf"/>
</dbReference>
<organism evidence="4 5">
    <name type="scientific">Auraticoccus monumenti</name>
    <dbReference type="NCBI Taxonomy" id="675864"/>
    <lineage>
        <taxon>Bacteria</taxon>
        <taxon>Bacillati</taxon>
        <taxon>Actinomycetota</taxon>
        <taxon>Actinomycetes</taxon>
        <taxon>Propionibacteriales</taxon>
        <taxon>Propionibacteriaceae</taxon>
        <taxon>Auraticoccus</taxon>
    </lineage>
</organism>
<dbReference type="Gene3D" id="3.40.50.720">
    <property type="entry name" value="NAD(P)-binding Rossmann-like Domain"/>
    <property type="match status" value="1"/>
</dbReference>
<protein>
    <submittedName>
        <fullName evidence="4">NAD dependent epimerase/dehydratase family protein</fullName>
    </submittedName>
</protein>
<feature type="domain" description="NAD-dependent epimerase/dehydratase" evidence="3">
    <location>
        <begin position="59"/>
        <end position="209"/>
    </location>
</feature>
<sequence>MLATYQRVSGGSALQPALAVLGTSAPQAVSPCTSQDEFTATSPRVRTMTTTPPPARRRVLITGATGYIATQLLPALRERYELTLVDVRDTDRDGRPVEGVQLLDLLDDPDGRFDQLCRGVDTVVHAGHLASGDTPGYAAERRNVDLAARVYEAAQAAGVRRVVVTSTNQASKWYERPWREGRVDRVGPEDYPRPDTWYGWAKVAYESMGFLYATGQIGPVLENVQIRIVAPRPIRAEDFVGRPAGDFVRDLTGWVSPRDLQQLYVRSIEAESVVDEHGVPFQVFYGVSGNARTFWSTSNARRVVGYAPQDDSEREFAEDIAQVLGRS</sequence>
<dbReference type="GO" id="GO:0016616">
    <property type="term" value="F:oxidoreductase activity, acting on the CH-OH group of donors, NAD or NADP as acceptor"/>
    <property type="evidence" value="ECO:0007669"/>
    <property type="project" value="TreeGrafter"/>
</dbReference>
<dbReference type="InterPro" id="IPR050425">
    <property type="entry name" value="NAD(P)_dehydrat-like"/>
</dbReference>
<dbReference type="Pfam" id="PF01370">
    <property type="entry name" value="Epimerase"/>
    <property type="match status" value="1"/>
</dbReference>
<evidence type="ECO:0000313" key="4">
    <source>
        <dbReference type="EMBL" id="SDD28498.1"/>
    </source>
</evidence>
<dbReference type="InterPro" id="IPR001509">
    <property type="entry name" value="Epimerase_deHydtase"/>
</dbReference>
<evidence type="ECO:0000259" key="3">
    <source>
        <dbReference type="Pfam" id="PF01370"/>
    </source>
</evidence>
<dbReference type="EMBL" id="LT629688">
    <property type="protein sequence ID" value="SDD28498.1"/>
    <property type="molecule type" value="Genomic_DNA"/>
</dbReference>
<dbReference type="STRING" id="675864.SAMN04489747_0619"/>
<reference evidence="4 5" key="1">
    <citation type="submission" date="2016-10" db="EMBL/GenBank/DDBJ databases">
        <authorList>
            <person name="de Groot N.N."/>
        </authorList>
    </citation>
    <scope>NUCLEOTIDE SEQUENCE [LARGE SCALE GENOMIC DNA]</scope>
    <source>
        <strain evidence="4 5">MON 2.2</strain>
    </source>
</reference>
<proteinExistence type="inferred from homology"/>
<gene>
    <name evidence="4" type="ORF">SAMN04489747_0619</name>
</gene>
<keyword evidence="1" id="KW-0560">Oxidoreductase</keyword>
<comment type="similarity">
    <text evidence="2">Belongs to the NAD(P)-dependent epimerase/dehydratase family. Dihydroflavonol-4-reductase subfamily.</text>
</comment>
<evidence type="ECO:0000256" key="1">
    <source>
        <dbReference type="ARBA" id="ARBA00023002"/>
    </source>
</evidence>
<evidence type="ECO:0000313" key="5">
    <source>
        <dbReference type="Proteomes" id="UP000198546"/>
    </source>
</evidence>
<dbReference type="AlphaFoldDB" id="A0A1G6THD1"/>
<dbReference type="Proteomes" id="UP000198546">
    <property type="component" value="Chromosome i"/>
</dbReference>
<evidence type="ECO:0000256" key="2">
    <source>
        <dbReference type="ARBA" id="ARBA00023445"/>
    </source>
</evidence>
<name>A0A1G6THD1_9ACTN</name>
<dbReference type="PANTHER" id="PTHR10366">
    <property type="entry name" value="NAD DEPENDENT EPIMERASE/DEHYDRATASE"/>
    <property type="match status" value="1"/>
</dbReference>
<keyword evidence="5" id="KW-1185">Reference proteome</keyword>